<dbReference type="GO" id="GO:0004674">
    <property type="term" value="F:protein serine/threonine kinase activity"/>
    <property type="evidence" value="ECO:0007669"/>
    <property type="project" value="UniProtKB-KW"/>
</dbReference>
<comment type="caution">
    <text evidence="7">The sequence shown here is derived from an EMBL/GenBank/DDBJ whole genome shotgun (WGS) entry which is preliminary data.</text>
</comment>
<dbReference type="InterPro" id="IPR008271">
    <property type="entry name" value="Ser/Thr_kinase_AS"/>
</dbReference>
<comment type="catalytic activity">
    <reaction evidence="4">
        <text>L-threonyl-[protein] + ATP = O-phospho-L-threonyl-[protein] + ADP + H(+)</text>
        <dbReference type="Rhea" id="RHEA:46608"/>
        <dbReference type="Rhea" id="RHEA-COMP:11060"/>
        <dbReference type="Rhea" id="RHEA-COMP:11605"/>
        <dbReference type="ChEBI" id="CHEBI:15378"/>
        <dbReference type="ChEBI" id="CHEBI:30013"/>
        <dbReference type="ChEBI" id="CHEBI:30616"/>
        <dbReference type="ChEBI" id="CHEBI:61977"/>
        <dbReference type="ChEBI" id="CHEBI:456216"/>
        <dbReference type="EC" id="2.7.11.1"/>
    </reaction>
</comment>
<evidence type="ECO:0000256" key="2">
    <source>
        <dbReference type="ARBA" id="ARBA00022527"/>
    </source>
</evidence>
<comment type="catalytic activity">
    <reaction evidence="5">
        <text>L-seryl-[protein] + ATP = O-phospho-L-seryl-[protein] + ADP + H(+)</text>
        <dbReference type="Rhea" id="RHEA:17989"/>
        <dbReference type="Rhea" id="RHEA-COMP:9863"/>
        <dbReference type="Rhea" id="RHEA-COMP:11604"/>
        <dbReference type="ChEBI" id="CHEBI:15378"/>
        <dbReference type="ChEBI" id="CHEBI:29999"/>
        <dbReference type="ChEBI" id="CHEBI:30616"/>
        <dbReference type="ChEBI" id="CHEBI:83421"/>
        <dbReference type="ChEBI" id="CHEBI:456216"/>
        <dbReference type="EC" id="2.7.11.1"/>
    </reaction>
</comment>
<dbReference type="SUPFAM" id="SSF56112">
    <property type="entry name" value="Protein kinase-like (PK-like)"/>
    <property type="match status" value="1"/>
</dbReference>
<reference evidence="8" key="1">
    <citation type="journal article" date="2019" name="Plant Biotechnol. J.">
        <title>Genome sequencing of the Australian wild diploid species Gossypium australe highlights disease resistance and delayed gland morphogenesis.</title>
        <authorList>
            <person name="Cai Y."/>
            <person name="Cai X."/>
            <person name="Wang Q."/>
            <person name="Wang P."/>
            <person name="Zhang Y."/>
            <person name="Cai C."/>
            <person name="Xu Y."/>
            <person name="Wang K."/>
            <person name="Zhou Z."/>
            <person name="Wang C."/>
            <person name="Geng S."/>
            <person name="Li B."/>
            <person name="Dong Q."/>
            <person name="Hou Y."/>
            <person name="Wang H."/>
            <person name="Ai P."/>
            <person name="Liu Z."/>
            <person name="Yi F."/>
            <person name="Sun M."/>
            <person name="An G."/>
            <person name="Cheng J."/>
            <person name="Zhang Y."/>
            <person name="Shi Q."/>
            <person name="Xie Y."/>
            <person name="Shi X."/>
            <person name="Chang Y."/>
            <person name="Huang F."/>
            <person name="Chen Y."/>
            <person name="Hong S."/>
            <person name="Mi L."/>
            <person name="Sun Q."/>
            <person name="Zhang L."/>
            <person name="Zhou B."/>
            <person name="Peng R."/>
            <person name="Zhang X."/>
            <person name="Liu F."/>
        </authorList>
    </citation>
    <scope>NUCLEOTIDE SEQUENCE [LARGE SCALE GENOMIC DNA]</scope>
    <source>
        <strain evidence="8">cv. PA1801</strain>
    </source>
</reference>
<keyword evidence="3 7" id="KW-0808">Transferase</keyword>
<dbReference type="Gene3D" id="1.10.510.10">
    <property type="entry name" value="Transferase(Phosphotransferase) domain 1"/>
    <property type="match status" value="1"/>
</dbReference>
<gene>
    <name evidence="7" type="primary">wnk-1</name>
    <name evidence="7" type="ORF">EPI10_031176</name>
</gene>
<evidence type="ECO:0000259" key="6">
    <source>
        <dbReference type="PROSITE" id="PS50011"/>
    </source>
</evidence>
<evidence type="ECO:0000313" key="7">
    <source>
        <dbReference type="EMBL" id="KAA3487346.1"/>
    </source>
</evidence>
<dbReference type="PANTHER" id="PTHR13902">
    <property type="entry name" value="SERINE/THREONINE-PROTEIN KINASE WNK WITH NO LYSINE -RELATED"/>
    <property type="match status" value="1"/>
</dbReference>
<evidence type="ECO:0000256" key="3">
    <source>
        <dbReference type="ARBA" id="ARBA00022777"/>
    </source>
</evidence>
<dbReference type="Pfam" id="PF00069">
    <property type="entry name" value="Pkinase"/>
    <property type="match status" value="1"/>
</dbReference>
<dbReference type="EMBL" id="SMMG02000001">
    <property type="protein sequence ID" value="KAA3487346.1"/>
    <property type="molecule type" value="Genomic_DNA"/>
</dbReference>
<proteinExistence type="predicted"/>
<evidence type="ECO:0000313" key="8">
    <source>
        <dbReference type="Proteomes" id="UP000325315"/>
    </source>
</evidence>
<dbReference type="InterPro" id="IPR000719">
    <property type="entry name" value="Prot_kinase_dom"/>
</dbReference>
<protein>
    <recommendedName>
        <fullName evidence="1">non-specific serine/threonine protein kinase</fullName>
        <ecNumber evidence="1">2.7.11.1</ecNumber>
    </recommendedName>
</protein>
<keyword evidence="8" id="KW-1185">Reference proteome</keyword>
<keyword evidence="2" id="KW-0723">Serine/threonine-protein kinase</keyword>
<dbReference type="PROSITE" id="PS50011">
    <property type="entry name" value="PROTEIN_KINASE_DOM"/>
    <property type="match status" value="1"/>
</dbReference>
<evidence type="ECO:0000256" key="1">
    <source>
        <dbReference type="ARBA" id="ARBA00012513"/>
    </source>
</evidence>
<organism evidence="7 8">
    <name type="scientific">Gossypium australe</name>
    <dbReference type="NCBI Taxonomy" id="47621"/>
    <lineage>
        <taxon>Eukaryota</taxon>
        <taxon>Viridiplantae</taxon>
        <taxon>Streptophyta</taxon>
        <taxon>Embryophyta</taxon>
        <taxon>Tracheophyta</taxon>
        <taxon>Spermatophyta</taxon>
        <taxon>Magnoliopsida</taxon>
        <taxon>eudicotyledons</taxon>
        <taxon>Gunneridae</taxon>
        <taxon>Pentapetalae</taxon>
        <taxon>rosids</taxon>
        <taxon>malvids</taxon>
        <taxon>Malvales</taxon>
        <taxon>Malvaceae</taxon>
        <taxon>Malvoideae</taxon>
        <taxon>Gossypium</taxon>
    </lineage>
</organism>
<dbReference type="InterPro" id="IPR050588">
    <property type="entry name" value="WNK_Ser-Thr_kinase"/>
</dbReference>
<dbReference type="AlphaFoldDB" id="A0A5B6X0X9"/>
<dbReference type="InterPro" id="IPR011009">
    <property type="entry name" value="Kinase-like_dom_sf"/>
</dbReference>
<dbReference type="Proteomes" id="UP000325315">
    <property type="component" value="Unassembled WGS sequence"/>
</dbReference>
<sequence>MNYLLHHETDCSEFDEVDPAGRYGRNEILGKGASKIILRGLVYLHSHDPPVIHRDLKCDNIFVNSNQGEVKIDDLGLAAILRKSHAAHYVRIPEFMATEVLFARELLNDSFLQIDDLRSLEYRRELDELGPLIRQPYPELHFSSTSYHNSYETLNEWGYHLAEIELFKHQEDEHAVDLDISIKGKTRYDGGICLRLWIADKDGQGVKETPRLVNFCHDCASNRTSTSTLFDFLTQNAGIKGLQLLQCCRNECASMYDRFEEINFLVEEFEHYMTDGAPNESTKSVHHHEIRDK</sequence>
<keyword evidence="3 7" id="KW-0418">Kinase</keyword>
<name>A0A5B6X0X9_9ROSI</name>
<dbReference type="OrthoDB" id="965689at2759"/>
<dbReference type="PROSITE" id="PS00108">
    <property type="entry name" value="PROTEIN_KINASE_ST"/>
    <property type="match status" value="1"/>
</dbReference>
<dbReference type="EC" id="2.7.11.1" evidence="1"/>
<evidence type="ECO:0000256" key="4">
    <source>
        <dbReference type="ARBA" id="ARBA00047899"/>
    </source>
</evidence>
<dbReference type="GO" id="GO:0005524">
    <property type="term" value="F:ATP binding"/>
    <property type="evidence" value="ECO:0007669"/>
    <property type="project" value="InterPro"/>
</dbReference>
<evidence type="ECO:0000256" key="5">
    <source>
        <dbReference type="ARBA" id="ARBA00048679"/>
    </source>
</evidence>
<accession>A0A5B6X0X9</accession>
<feature type="domain" description="Protein kinase" evidence="6">
    <location>
        <begin position="1"/>
        <end position="233"/>
    </location>
</feature>